<evidence type="ECO:0000256" key="1">
    <source>
        <dbReference type="SAM" id="Phobius"/>
    </source>
</evidence>
<name>A0ABS9KFU8_9BACT</name>
<keyword evidence="1" id="KW-1133">Transmembrane helix</keyword>
<accession>A0ABS9KFU8</accession>
<feature type="transmembrane region" description="Helical" evidence="1">
    <location>
        <begin position="103"/>
        <end position="124"/>
    </location>
</feature>
<dbReference type="RefSeq" id="WP_237855078.1">
    <property type="nucleotide sequence ID" value="NZ_JAKLWS010000020.1"/>
</dbReference>
<keyword evidence="1" id="KW-0812">Transmembrane</keyword>
<evidence type="ECO:0000313" key="2">
    <source>
        <dbReference type="EMBL" id="MCG2589718.1"/>
    </source>
</evidence>
<feature type="transmembrane region" description="Helical" evidence="1">
    <location>
        <begin position="7"/>
        <end position="26"/>
    </location>
</feature>
<reference evidence="2" key="1">
    <citation type="submission" date="2022-01" db="EMBL/GenBank/DDBJ databases">
        <authorList>
            <person name="Wang Y."/>
        </authorList>
    </citation>
    <scope>NUCLEOTIDE SEQUENCE</scope>
    <source>
        <strain evidence="2">WB101</strain>
    </source>
</reference>
<keyword evidence="1" id="KW-0472">Membrane</keyword>
<sequence length="128" mass="13629">MKNLSKTILISSGAINGIIGFFITFLPQETGKFIGTTDMNSADLALMQVLGSALIGIAIINFMSRGLTVGGIYGKPIQLGNLVFHLATGLGLLKYVFSSESWIIFGIPALLYLVLTAGFIKLNFTSPV</sequence>
<proteinExistence type="predicted"/>
<feature type="transmembrane region" description="Helical" evidence="1">
    <location>
        <begin position="46"/>
        <end position="67"/>
    </location>
</feature>
<feature type="transmembrane region" description="Helical" evidence="1">
    <location>
        <begin position="79"/>
        <end position="97"/>
    </location>
</feature>
<reference evidence="2" key="2">
    <citation type="submission" date="2024-05" db="EMBL/GenBank/DDBJ databases">
        <title>Rhodohalobacter halophilus gen. nov., sp. nov., a moderately halophilic member of the family Balneolaceae.</title>
        <authorList>
            <person name="Xia J."/>
        </authorList>
    </citation>
    <scope>NUCLEOTIDE SEQUENCE</scope>
    <source>
        <strain evidence="2">WB101</strain>
    </source>
</reference>
<keyword evidence="3" id="KW-1185">Reference proteome</keyword>
<protein>
    <submittedName>
        <fullName evidence="2">Uncharacterized protein</fullName>
    </submittedName>
</protein>
<evidence type="ECO:0000313" key="3">
    <source>
        <dbReference type="Proteomes" id="UP001165366"/>
    </source>
</evidence>
<gene>
    <name evidence="2" type="ORF">L6773_14150</name>
</gene>
<comment type="caution">
    <text evidence="2">The sequence shown here is derived from an EMBL/GenBank/DDBJ whole genome shotgun (WGS) entry which is preliminary data.</text>
</comment>
<organism evidence="2 3">
    <name type="scientific">Rhodohalobacter sulfatireducens</name>
    <dbReference type="NCBI Taxonomy" id="2911366"/>
    <lineage>
        <taxon>Bacteria</taxon>
        <taxon>Pseudomonadati</taxon>
        <taxon>Balneolota</taxon>
        <taxon>Balneolia</taxon>
        <taxon>Balneolales</taxon>
        <taxon>Balneolaceae</taxon>
        <taxon>Rhodohalobacter</taxon>
    </lineage>
</organism>
<dbReference type="EMBL" id="JAKLWS010000020">
    <property type="protein sequence ID" value="MCG2589718.1"/>
    <property type="molecule type" value="Genomic_DNA"/>
</dbReference>
<dbReference type="Proteomes" id="UP001165366">
    <property type="component" value="Unassembled WGS sequence"/>
</dbReference>